<reference evidence="2 3" key="1">
    <citation type="submission" date="2016-07" db="EMBL/GenBank/DDBJ databases">
        <title>Pervasive Adenine N6-methylation of Active Genes in Fungi.</title>
        <authorList>
            <consortium name="DOE Joint Genome Institute"/>
            <person name="Mondo S.J."/>
            <person name="Dannebaum R.O."/>
            <person name="Kuo R.C."/>
            <person name="Labutti K."/>
            <person name="Haridas S."/>
            <person name="Kuo A."/>
            <person name="Salamov A."/>
            <person name="Ahrendt S.R."/>
            <person name="Lipzen A."/>
            <person name="Sullivan W."/>
            <person name="Andreopoulos W.B."/>
            <person name="Clum A."/>
            <person name="Lindquist E."/>
            <person name="Daum C."/>
            <person name="Ramamoorthy G.K."/>
            <person name="Gryganskyi A."/>
            <person name="Culley D."/>
            <person name="Magnuson J.K."/>
            <person name="James T.Y."/>
            <person name="O'Malley M.A."/>
            <person name="Stajich J.E."/>
            <person name="Spatafora J.W."/>
            <person name="Visel A."/>
            <person name="Grigoriev I.V."/>
        </authorList>
    </citation>
    <scope>NUCLEOTIDE SEQUENCE [LARGE SCALE GENOMIC DNA]</scope>
    <source>
        <strain evidence="2 3">PL171</strain>
    </source>
</reference>
<gene>
    <name evidence="2" type="ORF">BCR44DRAFT_1428378</name>
</gene>
<keyword evidence="3" id="KW-1185">Reference proteome</keyword>
<dbReference type="EMBL" id="MCFL01000008">
    <property type="protein sequence ID" value="ORZ38497.1"/>
    <property type="molecule type" value="Genomic_DNA"/>
</dbReference>
<organism evidence="2 3">
    <name type="scientific">Catenaria anguillulae PL171</name>
    <dbReference type="NCBI Taxonomy" id="765915"/>
    <lineage>
        <taxon>Eukaryota</taxon>
        <taxon>Fungi</taxon>
        <taxon>Fungi incertae sedis</taxon>
        <taxon>Blastocladiomycota</taxon>
        <taxon>Blastocladiomycetes</taxon>
        <taxon>Blastocladiales</taxon>
        <taxon>Catenariaceae</taxon>
        <taxon>Catenaria</taxon>
    </lineage>
</organism>
<accession>A0A1Y2HV61</accession>
<dbReference type="Proteomes" id="UP000193411">
    <property type="component" value="Unassembled WGS sequence"/>
</dbReference>
<sequence length="157" mass="17143">MTSRTGKTEIGCRPRTTGSGNGCRRHQGRRATVASASASGNGSWTTLRWPWLKTKSGGKWMQLLFERWDLSLGLGPEVELPRMEAFVEPELEPEPGRWPEPELSIGSRGKGMQRGQTEQMQTLGTREEGFAIADSAHVGTSLGQSLDLSNRGSGDRS</sequence>
<feature type="region of interest" description="Disordered" evidence="1">
    <location>
        <begin position="1"/>
        <end position="39"/>
    </location>
</feature>
<feature type="compositionally biased region" description="Basic and acidic residues" evidence="1">
    <location>
        <begin position="1"/>
        <end position="12"/>
    </location>
</feature>
<dbReference type="AlphaFoldDB" id="A0A1Y2HV61"/>
<name>A0A1Y2HV61_9FUNG</name>
<protein>
    <submittedName>
        <fullName evidence="2">Uncharacterized protein</fullName>
    </submittedName>
</protein>
<evidence type="ECO:0000313" key="2">
    <source>
        <dbReference type="EMBL" id="ORZ38497.1"/>
    </source>
</evidence>
<comment type="caution">
    <text evidence="2">The sequence shown here is derived from an EMBL/GenBank/DDBJ whole genome shotgun (WGS) entry which is preliminary data.</text>
</comment>
<evidence type="ECO:0000313" key="3">
    <source>
        <dbReference type="Proteomes" id="UP000193411"/>
    </source>
</evidence>
<proteinExistence type="predicted"/>
<evidence type="ECO:0000256" key="1">
    <source>
        <dbReference type="SAM" id="MobiDB-lite"/>
    </source>
</evidence>
<feature type="region of interest" description="Disordered" evidence="1">
    <location>
        <begin position="88"/>
        <end position="119"/>
    </location>
</feature>